<dbReference type="PANTHER" id="PTHR43496:SF1">
    <property type="entry name" value="POLYGALACTURONAN_RHAMNOGALACTURONAN TRANSPORT SYSTEM PERMEASE PROTEIN YTEP"/>
    <property type="match status" value="1"/>
</dbReference>
<dbReference type="AlphaFoldDB" id="A0A1T4M400"/>
<evidence type="ECO:0000256" key="4">
    <source>
        <dbReference type="ARBA" id="ARBA00023136"/>
    </source>
</evidence>
<dbReference type="InterPro" id="IPR000515">
    <property type="entry name" value="MetI-like"/>
</dbReference>
<feature type="transmembrane region" description="Helical" evidence="5">
    <location>
        <begin position="136"/>
        <end position="157"/>
    </location>
</feature>
<keyword evidence="4 5" id="KW-0472">Membrane</keyword>
<comment type="similarity">
    <text evidence="5">Belongs to the binding-protein-dependent transport system permease family.</text>
</comment>
<evidence type="ECO:0000313" key="7">
    <source>
        <dbReference type="EMBL" id="SJZ61729.1"/>
    </source>
</evidence>
<sequence>MRNKQINTVYAVVLLFFTLFIVLPAFFIFKNAFSVPGGLSLVHFRDVFVQGKLAQAFWNSTKVSAVSAVITTFLAFILAYTENFTNLPSALKKLLRTCAVFPMLLPTITYGFAIIYSFGKTGLITKVIGRQLFDFYGFNGLVFGYVIYTLPISFTLTKNTMAYIDKRYMVVCRIMGDSALKCFYTAVLQPLWGTIAVSVVQAFFLSFTDFGIPASIGGRYTVIAELLYNTMLGSLPNFNQGAVIAIIMLLPSIVSILLLNYLQKFNVRYNKITKIEMKKNPARDIILALVSAAIITCILSIFAVVFVAPFVQEWPYNMNGTLKNLKSVFADSNLVRVFTNSLIISFFTALLGTMLVYASALVTTRSRLHPHGTLIIESIAQITNTIPGMVLGIAFLLTFKKTFLRNTMAILVFCNMIHFFATPFLMMKGTLDKMNESWETTAAILGDNWIKTVVRIITPNILPTLLEVFCYLFINGMVTISAVVFIAGAKTMVITTKIQELQHFAKFNEIFILSLLILITNLIIKTVKGIAHQQPHRKRQGLPLSHE</sequence>
<name>A0A1T4M400_TREPO</name>
<protein>
    <submittedName>
        <fullName evidence="7">Iron(III) transport system permease protein</fullName>
    </submittedName>
</protein>
<keyword evidence="3 5" id="KW-1133">Transmembrane helix</keyword>
<dbReference type="OrthoDB" id="725at2"/>
<dbReference type="PANTHER" id="PTHR43496">
    <property type="entry name" value="PROTEIN LPLB"/>
    <property type="match status" value="1"/>
</dbReference>
<feature type="transmembrane region" description="Helical" evidence="5">
    <location>
        <begin position="9"/>
        <end position="29"/>
    </location>
</feature>
<feature type="domain" description="ABC transmembrane type-1" evidence="6">
    <location>
        <begin position="57"/>
        <end position="259"/>
    </location>
</feature>
<feature type="domain" description="ABC transmembrane type-1" evidence="6">
    <location>
        <begin position="338"/>
        <end position="528"/>
    </location>
</feature>
<proteinExistence type="inferred from homology"/>
<keyword evidence="5" id="KW-0813">Transport</keyword>
<reference evidence="7 8" key="1">
    <citation type="submission" date="2017-02" db="EMBL/GenBank/DDBJ databases">
        <authorList>
            <person name="Peterson S.W."/>
        </authorList>
    </citation>
    <scope>NUCLEOTIDE SEQUENCE [LARGE SCALE GENOMIC DNA]</scope>
    <source>
        <strain evidence="7 8">ATCC BAA-908</strain>
    </source>
</reference>
<dbReference type="CDD" id="cd06261">
    <property type="entry name" value="TM_PBP2"/>
    <property type="match status" value="2"/>
</dbReference>
<evidence type="ECO:0000256" key="2">
    <source>
        <dbReference type="ARBA" id="ARBA00022692"/>
    </source>
</evidence>
<feature type="transmembrane region" description="Helical" evidence="5">
    <location>
        <begin position="342"/>
        <end position="362"/>
    </location>
</feature>
<feature type="transmembrane region" description="Helical" evidence="5">
    <location>
        <begin position="94"/>
        <end position="116"/>
    </location>
</feature>
<dbReference type="InterPro" id="IPR035906">
    <property type="entry name" value="MetI-like_sf"/>
</dbReference>
<dbReference type="Gene3D" id="1.10.3720.10">
    <property type="entry name" value="MetI-like"/>
    <property type="match status" value="2"/>
</dbReference>
<dbReference type="GO" id="GO:0055085">
    <property type="term" value="P:transmembrane transport"/>
    <property type="evidence" value="ECO:0007669"/>
    <property type="project" value="InterPro"/>
</dbReference>
<feature type="transmembrane region" description="Helical" evidence="5">
    <location>
        <begin position="241"/>
        <end position="262"/>
    </location>
</feature>
<evidence type="ECO:0000256" key="1">
    <source>
        <dbReference type="ARBA" id="ARBA00004651"/>
    </source>
</evidence>
<evidence type="ECO:0000259" key="6">
    <source>
        <dbReference type="PROSITE" id="PS50928"/>
    </source>
</evidence>
<comment type="subcellular location">
    <subcellularLocation>
        <location evidence="1 5">Cell membrane</location>
        <topology evidence="1 5">Multi-pass membrane protein</topology>
    </subcellularLocation>
</comment>
<evidence type="ECO:0000313" key="8">
    <source>
        <dbReference type="Proteomes" id="UP000190423"/>
    </source>
</evidence>
<feature type="transmembrane region" description="Helical" evidence="5">
    <location>
        <begin position="374"/>
        <end position="397"/>
    </location>
</feature>
<feature type="transmembrane region" description="Helical" evidence="5">
    <location>
        <begin position="285"/>
        <end position="311"/>
    </location>
</feature>
<evidence type="ECO:0000256" key="5">
    <source>
        <dbReference type="RuleBase" id="RU363032"/>
    </source>
</evidence>
<dbReference type="Pfam" id="PF00528">
    <property type="entry name" value="BPD_transp_1"/>
    <property type="match status" value="2"/>
</dbReference>
<evidence type="ECO:0000256" key="3">
    <source>
        <dbReference type="ARBA" id="ARBA00022989"/>
    </source>
</evidence>
<dbReference type="SUPFAM" id="SSF161098">
    <property type="entry name" value="MetI-like"/>
    <property type="match status" value="2"/>
</dbReference>
<feature type="transmembrane region" description="Helical" evidence="5">
    <location>
        <begin position="403"/>
        <end position="425"/>
    </location>
</feature>
<keyword evidence="2 5" id="KW-0812">Transmembrane</keyword>
<accession>A0A1T4M400</accession>
<dbReference type="PROSITE" id="PS50928">
    <property type="entry name" value="ABC_TM1"/>
    <property type="match status" value="2"/>
</dbReference>
<dbReference type="Proteomes" id="UP000190423">
    <property type="component" value="Unassembled WGS sequence"/>
</dbReference>
<feature type="transmembrane region" description="Helical" evidence="5">
    <location>
        <begin position="178"/>
        <end position="204"/>
    </location>
</feature>
<organism evidence="7 8">
    <name type="scientific">Treponema porcinum</name>
    <dbReference type="NCBI Taxonomy" id="261392"/>
    <lineage>
        <taxon>Bacteria</taxon>
        <taxon>Pseudomonadati</taxon>
        <taxon>Spirochaetota</taxon>
        <taxon>Spirochaetia</taxon>
        <taxon>Spirochaetales</taxon>
        <taxon>Treponemataceae</taxon>
        <taxon>Treponema</taxon>
    </lineage>
</organism>
<feature type="transmembrane region" description="Helical" evidence="5">
    <location>
        <begin position="465"/>
        <end position="487"/>
    </location>
</feature>
<keyword evidence="8" id="KW-1185">Reference proteome</keyword>
<feature type="transmembrane region" description="Helical" evidence="5">
    <location>
        <begin position="63"/>
        <end position="82"/>
    </location>
</feature>
<dbReference type="STRING" id="261392.SAMN02745149_01832"/>
<feature type="transmembrane region" description="Helical" evidence="5">
    <location>
        <begin position="507"/>
        <end position="524"/>
    </location>
</feature>
<dbReference type="GO" id="GO:0005886">
    <property type="term" value="C:plasma membrane"/>
    <property type="evidence" value="ECO:0007669"/>
    <property type="project" value="UniProtKB-SubCell"/>
</dbReference>
<gene>
    <name evidence="7" type="ORF">SAMN02745149_01832</name>
</gene>
<dbReference type="EMBL" id="FUWG01000014">
    <property type="protein sequence ID" value="SJZ61729.1"/>
    <property type="molecule type" value="Genomic_DNA"/>
</dbReference>